<keyword evidence="1" id="KW-0732">Signal</keyword>
<dbReference type="EMBL" id="JACHJV010000001">
    <property type="protein sequence ID" value="MBB4924339.1"/>
    <property type="molecule type" value="Genomic_DNA"/>
</dbReference>
<comment type="caution">
    <text evidence="2">The sequence shown here is derived from an EMBL/GenBank/DDBJ whole genome shotgun (WGS) entry which is preliminary data.</text>
</comment>
<dbReference type="RefSeq" id="WP_184936301.1">
    <property type="nucleotide sequence ID" value="NZ_JACHJV010000001.1"/>
</dbReference>
<feature type="chain" id="PRO_5031478756" description="Htaa domain-containing protein" evidence="1">
    <location>
        <begin position="30"/>
        <end position="198"/>
    </location>
</feature>
<dbReference type="AlphaFoldDB" id="A0A7W7R2S4"/>
<dbReference type="Proteomes" id="UP000540506">
    <property type="component" value="Unassembled WGS sequence"/>
</dbReference>
<protein>
    <recommendedName>
        <fullName evidence="4">Htaa domain-containing protein</fullName>
    </recommendedName>
</protein>
<name>A0A7W7R2S4_KITKI</name>
<evidence type="ECO:0000256" key="1">
    <source>
        <dbReference type="SAM" id="SignalP"/>
    </source>
</evidence>
<keyword evidence="3" id="KW-1185">Reference proteome</keyword>
<gene>
    <name evidence="2" type="ORF">FHR34_003332</name>
</gene>
<accession>A0A7W7R2S4</accession>
<feature type="signal peptide" evidence="1">
    <location>
        <begin position="1"/>
        <end position="29"/>
    </location>
</feature>
<evidence type="ECO:0008006" key="4">
    <source>
        <dbReference type="Google" id="ProtNLM"/>
    </source>
</evidence>
<proteinExistence type="predicted"/>
<evidence type="ECO:0000313" key="2">
    <source>
        <dbReference type="EMBL" id="MBB4924339.1"/>
    </source>
</evidence>
<reference evidence="2 3" key="1">
    <citation type="submission" date="2020-08" db="EMBL/GenBank/DDBJ databases">
        <title>Sequencing the genomes of 1000 actinobacteria strains.</title>
        <authorList>
            <person name="Klenk H.-P."/>
        </authorList>
    </citation>
    <scope>NUCLEOTIDE SEQUENCE [LARGE SCALE GENOMIC DNA]</scope>
    <source>
        <strain evidence="2 3">DSM 41654</strain>
    </source>
</reference>
<organism evidence="2 3">
    <name type="scientific">Kitasatospora kifunensis</name>
    <name type="common">Streptomyces kifunensis</name>
    <dbReference type="NCBI Taxonomy" id="58351"/>
    <lineage>
        <taxon>Bacteria</taxon>
        <taxon>Bacillati</taxon>
        <taxon>Actinomycetota</taxon>
        <taxon>Actinomycetes</taxon>
        <taxon>Kitasatosporales</taxon>
        <taxon>Streptomycetaceae</taxon>
        <taxon>Kitasatospora</taxon>
    </lineage>
</organism>
<evidence type="ECO:0000313" key="3">
    <source>
        <dbReference type="Proteomes" id="UP000540506"/>
    </source>
</evidence>
<sequence>MRRTSVRIAAATVLTAALAVTGLSGSALAAGTTTTAPSGNLVVQEDNTFLQNAASNGVIAIALPNATPGFSTSTGFSATFPVTGGAVNLNGFYGNVQLGGGLLLVNVTNGHTVIFNNLAFNADQWSFTGVPLGQSTAVKLFDPARPVITAKGTTQTLQSSDLEIDAQGASYADTNLGTTFFTARQHAGTGVLTFTAGS</sequence>